<evidence type="ECO:0000313" key="1">
    <source>
        <dbReference type="EMBL" id="KAK1327111.1"/>
    </source>
</evidence>
<accession>A0AAV9FM01</accession>
<proteinExistence type="predicted"/>
<reference evidence="1" key="2">
    <citation type="submission" date="2023-06" db="EMBL/GenBank/DDBJ databases">
        <authorList>
            <person name="Ma L."/>
            <person name="Liu K.-W."/>
            <person name="Li Z."/>
            <person name="Hsiao Y.-Y."/>
            <person name="Qi Y."/>
            <person name="Fu T."/>
            <person name="Tang G."/>
            <person name="Zhang D."/>
            <person name="Sun W.-H."/>
            <person name="Liu D.-K."/>
            <person name="Li Y."/>
            <person name="Chen G.-Z."/>
            <person name="Liu X.-D."/>
            <person name="Liao X.-Y."/>
            <person name="Jiang Y.-T."/>
            <person name="Yu X."/>
            <person name="Hao Y."/>
            <person name="Huang J."/>
            <person name="Zhao X.-W."/>
            <person name="Ke S."/>
            <person name="Chen Y.-Y."/>
            <person name="Wu W.-L."/>
            <person name="Hsu J.-L."/>
            <person name="Lin Y.-F."/>
            <person name="Huang M.-D."/>
            <person name="Li C.-Y."/>
            <person name="Huang L."/>
            <person name="Wang Z.-W."/>
            <person name="Zhao X."/>
            <person name="Zhong W.-Y."/>
            <person name="Peng D.-H."/>
            <person name="Ahmad S."/>
            <person name="Lan S."/>
            <person name="Zhang J.-S."/>
            <person name="Tsai W.-C."/>
            <person name="Van De Peer Y."/>
            <person name="Liu Z.-J."/>
        </authorList>
    </citation>
    <scope>NUCLEOTIDE SEQUENCE</scope>
    <source>
        <strain evidence="1">CP</strain>
        <tissue evidence="1">Leaves</tissue>
    </source>
</reference>
<name>A0AAV9FM01_ACOCL</name>
<comment type="caution">
    <text evidence="1">The sequence shown here is derived from an EMBL/GenBank/DDBJ whole genome shotgun (WGS) entry which is preliminary data.</text>
</comment>
<keyword evidence="2" id="KW-1185">Reference proteome</keyword>
<protein>
    <submittedName>
        <fullName evidence="1">Uncharacterized protein</fullName>
    </submittedName>
</protein>
<dbReference type="PANTHER" id="PTHR33116:SF78">
    <property type="entry name" value="OS12G0587133 PROTEIN"/>
    <property type="match status" value="1"/>
</dbReference>
<gene>
    <name evidence="1" type="ORF">QJS10_CPA01g01914</name>
</gene>
<reference evidence="1" key="1">
    <citation type="journal article" date="2023" name="Nat. Commun.">
        <title>Diploid and tetraploid genomes of Acorus and the evolution of monocots.</title>
        <authorList>
            <person name="Ma L."/>
            <person name="Liu K.W."/>
            <person name="Li Z."/>
            <person name="Hsiao Y.Y."/>
            <person name="Qi Y."/>
            <person name="Fu T."/>
            <person name="Tang G.D."/>
            <person name="Zhang D."/>
            <person name="Sun W.H."/>
            <person name="Liu D.K."/>
            <person name="Li Y."/>
            <person name="Chen G.Z."/>
            <person name="Liu X.D."/>
            <person name="Liao X.Y."/>
            <person name="Jiang Y.T."/>
            <person name="Yu X."/>
            <person name="Hao Y."/>
            <person name="Huang J."/>
            <person name="Zhao X.W."/>
            <person name="Ke S."/>
            <person name="Chen Y.Y."/>
            <person name="Wu W.L."/>
            <person name="Hsu J.L."/>
            <person name="Lin Y.F."/>
            <person name="Huang M.D."/>
            <person name="Li C.Y."/>
            <person name="Huang L."/>
            <person name="Wang Z.W."/>
            <person name="Zhao X."/>
            <person name="Zhong W.Y."/>
            <person name="Peng D.H."/>
            <person name="Ahmad S."/>
            <person name="Lan S."/>
            <person name="Zhang J.S."/>
            <person name="Tsai W.C."/>
            <person name="Van de Peer Y."/>
            <person name="Liu Z.J."/>
        </authorList>
    </citation>
    <scope>NUCLEOTIDE SEQUENCE</scope>
    <source>
        <strain evidence="1">CP</strain>
    </source>
</reference>
<evidence type="ECO:0000313" key="2">
    <source>
        <dbReference type="Proteomes" id="UP001180020"/>
    </source>
</evidence>
<sequence length="347" mass="39546">MKSFVDKEEMGPLSEEVRNRRCAIKVEWNMLLSLEEAEWRKRSRETWLKEGDESTKFFHKVGSQRRRANKILKMQFGEVVTEHLPDIEQGLVNHFKVAYQRRRAGPKIGSMKSLGGFQMISGNLLITPHFLKQRPPLLCTDIPMPGYGVPGEASRPPSTLRELPEGRVVPLIEKFTQRLEGWKGKLLSSGEGGRFVLLQVVLSNLTTYFLSLFKIPKGILQKIEGLRRRFLWSGPSFDQRKVHLVKEIVCNSKRADGLGVLNLEDMNKALLRGAPQPSKIWNGILSATPCFVEVVGWEVGNGRAIRFWHDQWVGDTPLKSKFPELFTIATDKEGLVEQFWMFDSEGG</sequence>
<dbReference type="Proteomes" id="UP001180020">
    <property type="component" value="Unassembled WGS sequence"/>
</dbReference>
<dbReference type="EMBL" id="JAUJYO010000001">
    <property type="protein sequence ID" value="KAK1327111.1"/>
    <property type="molecule type" value="Genomic_DNA"/>
</dbReference>
<dbReference type="AlphaFoldDB" id="A0AAV9FM01"/>
<organism evidence="1 2">
    <name type="scientific">Acorus calamus</name>
    <name type="common">Sweet flag</name>
    <dbReference type="NCBI Taxonomy" id="4465"/>
    <lineage>
        <taxon>Eukaryota</taxon>
        <taxon>Viridiplantae</taxon>
        <taxon>Streptophyta</taxon>
        <taxon>Embryophyta</taxon>
        <taxon>Tracheophyta</taxon>
        <taxon>Spermatophyta</taxon>
        <taxon>Magnoliopsida</taxon>
        <taxon>Liliopsida</taxon>
        <taxon>Acoraceae</taxon>
        <taxon>Acorus</taxon>
    </lineage>
</organism>
<dbReference type="PANTHER" id="PTHR33116">
    <property type="entry name" value="REVERSE TRANSCRIPTASE ZINC-BINDING DOMAIN-CONTAINING PROTEIN-RELATED-RELATED"/>
    <property type="match status" value="1"/>
</dbReference>